<name>A0A975BJQ6_9BACT</name>
<dbReference type="KEGG" id="dmm:dnm_029860"/>
<dbReference type="Proteomes" id="UP000663722">
    <property type="component" value="Chromosome"/>
</dbReference>
<evidence type="ECO:0000313" key="2">
    <source>
        <dbReference type="Proteomes" id="UP000663722"/>
    </source>
</evidence>
<dbReference type="AlphaFoldDB" id="A0A975BJQ6"/>
<keyword evidence="2" id="KW-1185">Reference proteome</keyword>
<accession>A0A975BJQ6</accession>
<dbReference type="EMBL" id="CP061800">
    <property type="protein sequence ID" value="QTA86959.1"/>
    <property type="molecule type" value="Genomic_DNA"/>
</dbReference>
<reference evidence="1" key="1">
    <citation type="journal article" date="2021" name="Microb. Physiol.">
        <title>Proteogenomic Insights into the Physiology of Marine, Sulfate-Reducing, Filamentous Desulfonema limicola and Desulfonema magnum.</title>
        <authorList>
            <person name="Schnaars V."/>
            <person name="Wohlbrand L."/>
            <person name="Scheve S."/>
            <person name="Hinrichs C."/>
            <person name="Reinhardt R."/>
            <person name="Rabus R."/>
        </authorList>
    </citation>
    <scope>NUCLEOTIDE SEQUENCE</scope>
    <source>
        <strain evidence="1">4be13</strain>
    </source>
</reference>
<proteinExistence type="predicted"/>
<gene>
    <name evidence="1" type="ORF">dnm_029860</name>
</gene>
<sequence length="43" mass="5076">MHTADIRPNILVFVRENTPELSEICLLFLVKFLCLKKLKFRSV</sequence>
<protein>
    <submittedName>
        <fullName evidence="1">Uncharacterized protein</fullName>
    </submittedName>
</protein>
<evidence type="ECO:0000313" key="1">
    <source>
        <dbReference type="EMBL" id="QTA86959.1"/>
    </source>
</evidence>
<organism evidence="1 2">
    <name type="scientific">Desulfonema magnum</name>
    <dbReference type="NCBI Taxonomy" id="45655"/>
    <lineage>
        <taxon>Bacteria</taxon>
        <taxon>Pseudomonadati</taxon>
        <taxon>Thermodesulfobacteriota</taxon>
        <taxon>Desulfobacteria</taxon>
        <taxon>Desulfobacterales</taxon>
        <taxon>Desulfococcaceae</taxon>
        <taxon>Desulfonema</taxon>
    </lineage>
</organism>